<evidence type="ECO:0000256" key="1">
    <source>
        <dbReference type="SAM" id="MobiDB-lite"/>
    </source>
</evidence>
<accession>A0A9P5NSF7</accession>
<reference evidence="2" key="1">
    <citation type="submission" date="2020-11" db="EMBL/GenBank/DDBJ databases">
        <authorList>
            <consortium name="DOE Joint Genome Institute"/>
            <person name="Ahrendt S."/>
            <person name="Riley R."/>
            <person name="Andreopoulos W."/>
            <person name="LaButti K."/>
            <person name="Pangilinan J."/>
            <person name="Ruiz-duenas F.J."/>
            <person name="Barrasa J.M."/>
            <person name="Sanchez-Garcia M."/>
            <person name="Camarero S."/>
            <person name="Miyauchi S."/>
            <person name="Serrano A."/>
            <person name="Linde D."/>
            <person name="Babiker R."/>
            <person name="Drula E."/>
            <person name="Ayuso-Fernandez I."/>
            <person name="Pacheco R."/>
            <person name="Padilla G."/>
            <person name="Ferreira P."/>
            <person name="Barriuso J."/>
            <person name="Kellner H."/>
            <person name="Castanera R."/>
            <person name="Alfaro M."/>
            <person name="Ramirez L."/>
            <person name="Pisabarro A.G."/>
            <person name="Kuo A."/>
            <person name="Tritt A."/>
            <person name="Lipzen A."/>
            <person name="He G."/>
            <person name="Yan M."/>
            <person name="Ng V."/>
            <person name="Cullen D."/>
            <person name="Martin F."/>
            <person name="Rosso M.-N."/>
            <person name="Henrissat B."/>
            <person name="Hibbett D."/>
            <person name="Martinez A.T."/>
            <person name="Grigoriev I.V."/>
        </authorList>
    </citation>
    <scope>NUCLEOTIDE SEQUENCE</scope>
    <source>
        <strain evidence="2">AH 44721</strain>
    </source>
</reference>
<keyword evidence="3" id="KW-1185">Reference proteome</keyword>
<sequence>MPYGIKFVPLSPGMYNSAPQSDFPDLDKLVPIEILMQARKDVDEYLASPQFENRAFEFPFQSDTSHEVSPASRPESSGYFLPDRREDVFDFLVQDDDSGSDTSASFDVDPGVVFNGTANEDISWDFSSDVFQENSDLPSDIASLIYSIDVEKMDPDTLDSFQKSLEELETMLKDTPMIESDI</sequence>
<feature type="region of interest" description="Disordered" evidence="1">
    <location>
        <begin position="62"/>
        <end position="81"/>
    </location>
</feature>
<protein>
    <submittedName>
        <fullName evidence="2">Uncharacterized protein</fullName>
    </submittedName>
</protein>
<name>A0A9P5NSF7_GYMJU</name>
<dbReference type="EMBL" id="JADNYJ010000016">
    <property type="protein sequence ID" value="KAF8907023.1"/>
    <property type="molecule type" value="Genomic_DNA"/>
</dbReference>
<dbReference type="Proteomes" id="UP000724874">
    <property type="component" value="Unassembled WGS sequence"/>
</dbReference>
<comment type="caution">
    <text evidence="2">The sequence shown here is derived from an EMBL/GenBank/DDBJ whole genome shotgun (WGS) entry which is preliminary data.</text>
</comment>
<gene>
    <name evidence="2" type="ORF">CPB84DRAFT_1744813</name>
</gene>
<dbReference type="AlphaFoldDB" id="A0A9P5NSF7"/>
<organism evidence="2 3">
    <name type="scientific">Gymnopilus junonius</name>
    <name type="common">Spectacular rustgill mushroom</name>
    <name type="synonym">Gymnopilus spectabilis subsp. junonius</name>
    <dbReference type="NCBI Taxonomy" id="109634"/>
    <lineage>
        <taxon>Eukaryota</taxon>
        <taxon>Fungi</taxon>
        <taxon>Dikarya</taxon>
        <taxon>Basidiomycota</taxon>
        <taxon>Agaricomycotina</taxon>
        <taxon>Agaricomycetes</taxon>
        <taxon>Agaricomycetidae</taxon>
        <taxon>Agaricales</taxon>
        <taxon>Agaricineae</taxon>
        <taxon>Hymenogastraceae</taxon>
        <taxon>Gymnopilus</taxon>
    </lineage>
</organism>
<proteinExistence type="predicted"/>
<dbReference type="OrthoDB" id="3062449at2759"/>
<evidence type="ECO:0000313" key="2">
    <source>
        <dbReference type="EMBL" id="KAF8907023.1"/>
    </source>
</evidence>
<evidence type="ECO:0000313" key="3">
    <source>
        <dbReference type="Proteomes" id="UP000724874"/>
    </source>
</evidence>